<dbReference type="STRING" id="94208.A0A2S4KX76"/>
<comment type="caution">
    <text evidence="1">The sequence shown here is derived from an EMBL/GenBank/DDBJ whole genome shotgun (WGS) entry which is preliminary data.</text>
</comment>
<reference evidence="1 2" key="1">
    <citation type="submission" date="2018-01" db="EMBL/GenBank/DDBJ databases">
        <title>Harnessing the power of phylogenomics to disentangle the directionality and signatures of interkingdom host jumping in the parasitic fungal genus Tolypocladium.</title>
        <authorList>
            <person name="Quandt C.A."/>
            <person name="Patterson W."/>
            <person name="Spatafora J.W."/>
        </authorList>
    </citation>
    <scope>NUCLEOTIDE SEQUENCE [LARGE SCALE GENOMIC DNA]</scope>
    <source>
        <strain evidence="1 2">NRBC 100945</strain>
    </source>
</reference>
<proteinExistence type="predicted"/>
<dbReference type="Gene3D" id="3.60.15.10">
    <property type="entry name" value="Ribonuclease Z/Hydroxyacylglutathione hydrolase-like"/>
    <property type="match status" value="1"/>
</dbReference>
<dbReference type="InterPro" id="IPR036866">
    <property type="entry name" value="RibonucZ/Hydroxyglut_hydro"/>
</dbReference>
<evidence type="ECO:0000313" key="1">
    <source>
        <dbReference type="EMBL" id="POR34794.1"/>
    </source>
</evidence>
<dbReference type="EMBL" id="PKSG01000487">
    <property type="protein sequence ID" value="POR34794.1"/>
    <property type="molecule type" value="Genomic_DNA"/>
</dbReference>
<gene>
    <name evidence="1" type="ORF">TPAR_05009</name>
</gene>
<dbReference type="Proteomes" id="UP000237481">
    <property type="component" value="Unassembled WGS sequence"/>
</dbReference>
<organism evidence="1 2">
    <name type="scientific">Tolypocladium paradoxum</name>
    <dbReference type="NCBI Taxonomy" id="94208"/>
    <lineage>
        <taxon>Eukaryota</taxon>
        <taxon>Fungi</taxon>
        <taxon>Dikarya</taxon>
        <taxon>Ascomycota</taxon>
        <taxon>Pezizomycotina</taxon>
        <taxon>Sordariomycetes</taxon>
        <taxon>Hypocreomycetidae</taxon>
        <taxon>Hypocreales</taxon>
        <taxon>Ophiocordycipitaceae</taxon>
        <taxon>Tolypocladium</taxon>
    </lineage>
</organism>
<name>A0A2S4KX76_9HYPO</name>
<sequence>MSLRLPDTGEPRYTAATQLVGIELGSKTKSIDGGAISGCVSNLCPQGTKFHVLEVGWLEFDEGYVIRGGNSSLKSTEGNSSVNKRRDMELPLYCILIDHPHEGLILWETGCGKDYPLLWGPVLSDVFARVRYEPQDELRTRLSQRQVILSKMSRRSSSDACTSTMRVRWMNP</sequence>
<dbReference type="AlphaFoldDB" id="A0A2S4KX76"/>
<evidence type="ECO:0000313" key="2">
    <source>
        <dbReference type="Proteomes" id="UP000237481"/>
    </source>
</evidence>
<accession>A0A2S4KX76</accession>
<dbReference type="OrthoDB" id="10250730at2759"/>
<protein>
    <submittedName>
        <fullName evidence="1">N-acyl homoserine lactonase</fullName>
    </submittedName>
</protein>
<keyword evidence="2" id="KW-1185">Reference proteome</keyword>